<proteinExistence type="inferred from homology"/>
<comment type="cofactor">
    <cofactor evidence="2">
        <name>Fe cation</name>
        <dbReference type="ChEBI" id="CHEBI:24875"/>
    </cofactor>
    <text evidence="2">Binds 1 Fe cation per subunit.</text>
</comment>
<name>A0A857JFF3_9ALTE</name>
<dbReference type="GO" id="GO:0008127">
    <property type="term" value="F:quercetin 2,3-dioxygenase activity"/>
    <property type="evidence" value="ECO:0007669"/>
    <property type="project" value="UniProtKB-EC"/>
</dbReference>
<evidence type="ECO:0000259" key="4">
    <source>
        <dbReference type="Pfam" id="PF02678"/>
    </source>
</evidence>
<sequence length="231" mass="25339">MIDIRLAADRGHANFGWLDSKHTFSFGSYHDPKYMGYSALRVINDDEIEPGAGFGTHGHKDMEIISFVTQGVIAHKDSMGNVINMPTGEFQLMSAGTGVTHSEYNASQSEPLHLLQIWIVPNSKGGTPSYQQKNFGEHQGLTQIVTPTGENGTLAIKQDARLNQVRLAPGTSIRVDIDKQRHIYLHLVDGTLDVNQQRLHPGDGAQVTQLDTLLLANNSKVPSVALMFDLP</sequence>
<dbReference type="InterPro" id="IPR014710">
    <property type="entry name" value="RmlC-like_jellyroll"/>
</dbReference>
<dbReference type="GO" id="GO:0046872">
    <property type="term" value="F:metal ion binding"/>
    <property type="evidence" value="ECO:0007669"/>
    <property type="project" value="UniProtKB-KW"/>
</dbReference>
<feature type="binding site" evidence="2">
    <location>
        <position position="59"/>
    </location>
    <ligand>
        <name>Fe cation</name>
        <dbReference type="ChEBI" id="CHEBI:24875"/>
    </ligand>
</feature>
<evidence type="ECO:0000256" key="3">
    <source>
        <dbReference type="RuleBase" id="RU003457"/>
    </source>
</evidence>
<dbReference type="EMBL" id="CP047656">
    <property type="protein sequence ID" value="QHJ10733.1"/>
    <property type="molecule type" value="Genomic_DNA"/>
</dbReference>
<dbReference type="SUPFAM" id="SSF51182">
    <property type="entry name" value="RmlC-like cupins"/>
    <property type="match status" value="1"/>
</dbReference>
<feature type="binding site" evidence="2">
    <location>
        <position position="57"/>
    </location>
    <ligand>
        <name>Fe cation</name>
        <dbReference type="ChEBI" id="CHEBI:24875"/>
    </ligand>
</feature>
<protein>
    <submittedName>
        <fullName evidence="6">Quercetin 2,3-dioxygenase</fullName>
        <ecNumber evidence="6">1.13.11.24</ecNumber>
    </submittedName>
</protein>
<dbReference type="AlphaFoldDB" id="A0A857JFF3"/>
<evidence type="ECO:0000313" key="7">
    <source>
        <dbReference type="Proteomes" id="UP000464524"/>
    </source>
</evidence>
<dbReference type="PIRSF" id="PIRSF006232">
    <property type="entry name" value="Pirin"/>
    <property type="match status" value="1"/>
</dbReference>
<gene>
    <name evidence="6" type="ORF">FX988_00954</name>
</gene>
<reference evidence="6 7" key="1">
    <citation type="submission" date="2019-12" db="EMBL/GenBank/DDBJ databases">
        <title>Genome sequencing and assembly of endphytes of Porphyra tenera.</title>
        <authorList>
            <person name="Park J.M."/>
            <person name="Shin R."/>
            <person name="Jo S.H."/>
        </authorList>
    </citation>
    <scope>NUCLEOTIDE SEQUENCE [LARGE SCALE GENOMIC DNA]</scope>
    <source>
        <strain evidence="6 7">GPM4</strain>
    </source>
</reference>
<feature type="binding site" evidence="2">
    <location>
        <position position="101"/>
    </location>
    <ligand>
        <name>Fe cation</name>
        <dbReference type="ChEBI" id="CHEBI:24875"/>
    </ligand>
</feature>
<dbReference type="CDD" id="cd02910">
    <property type="entry name" value="cupin_Yhhw_N"/>
    <property type="match status" value="1"/>
</dbReference>
<dbReference type="InterPro" id="IPR041602">
    <property type="entry name" value="Quercetinase_C"/>
</dbReference>
<dbReference type="InterPro" id="IPR011051">
    <property type="entry name" value="RmlC_Cupin_sf"/>
</dbReference>
<dbReference type="RefSeq" id="WP_160178566.1">
    <property type="nucleotide sequence ID" value="NZ_CP047656.1"/>
</dbReference>
<keyword evidence="6" id="KW-0223">Dioxygenase</keyword>
<evidence type="ECO:0000259" key="5">
    <source>
        <dbReference type="Pfam" id="PF17954"/>
    </source>
</evidence>
<keyword evidence="6" id="KW-0560">Oxidoreductase</keyword>
<dbReference type="InterPro" id="IPR003829">
    <property type="entry name" value="Pirin_N_dom"/>
</dbReference>
<dbReference type="OrthoDB" id="9780903at2"/>
<feature type="domain" description="Pirin N-terminal" evidence="4">
    <location>
        <begin position="15"/>
        <end position="119"/>
    </location>
</feature>
<dbReference type="KEGG" id="pmes:FX988_00954"/>
<organism evidence="6 7">
    <name type="scientific">Paraglaciecola mesophila</name>
    <dbReference type="NCBI Taxonomy" id="197222"/>
    <lineage>
        <taxon>Bacteria</taxon>
        <taxon>Pseudomonadati</taxon>
        <taxon>Pseudomonadota</taxon>
        <taxon>Gammaproteobacteria</taxon>
        <taxon>Alteromonadales</taxon>
        <taxon>Alteromonadaceae</taxon>
        <taxon>Paraglaciecola</taxon>
    </lineage>
</organism>
<dbReference type="Pfam" id="PF02678">
    <property type="entry name" value="Pirin"/>
    <property type="match status" value="1"/>
</dbReference>
<feature type="domain" description="Quercetin 2,3-dioxygenase C-terminal cupin" evidence="5">
    <location>
        <begin position="144"/>
        <end position="230"/>
    </location>
</feature>
<dbReference type="Pfam" id="PF17954">
    <property type="entry name" value="Pirin_C_2"/>
    <property type="match status" value="1"/>
</dbReference>
<evidence type="ECO:0000256" key="1">
    <source>
        <dbReference type="ARBA" id="ARBA00008416"/>
    </source>
</evidence>
<dbReference type="PANTHER" id="PTHR43212">
    <property type="entry name" value="QUERCETIN 2,3-DIOXYGENASE"/>
    <property type="match status" value="1"/>
</dbReference>
<evidence type="ECO:0000256" key="2">
    <source>
        <dbReference type="PIRSR" id="PIRSR006232-1"/>
    </source>
</evidence>
<accession>A0A857JFF3</accession>
<keyword evidence="2" id="KW-0408">Iron</keyword>
<keyword evidence="7" id="KW-1185">Reference proteome</keyword>
<dbReference type="Proteomes" id="UP000464524">
    <property type="component" value="Chromosome"/>
</dbReference>
<comment type="similarity">
    <text evidence="1 3">Belongs to the pirin family.</text>
</comment>
<feature type="binding site" evidence="2">
    <location>
        <position position="103"/>
    </location>
    <ligand>
        <name>Fe cation</name>
        <dbReference type="ChEBI" id="CHEBI:24875"/>
    </ligand>
</feature>
<dbReference type="InterPro" id="IPR012093">
    <property type="entry name" value="Pirin"/>
</dbReference>
<dbReference type="Gene3D" id="2.60.120.10">
    <property type="entry name" value="Jelly Rolls"/>
    <property type="match status" value="2"/>
</dbReference>
<keyword evidence="2" id="KW-0479">Metal-binding</keyword>
<evidence type="ECO:0000313" key="6">
    <source>
        <dbReference type="EMBL" id="QHJ10733.1"/>
    </source>
</evidence>
<dbReference type="PANTHER" id="PTHR43212:SF3">
    <property type="entry name" value="QUERCETIN 2,3-DIOXYGENASE"/>
    <property type="match status" value="1"/>
</dbReference>
<dbReference type="EC" id="1.13.11.24" evidence="6"/>